<feature type="transmembrane region" description="Helical" evidence="2">
    <location>
        <begin position="23"/>
        <end position="45"/>
    </location>
</feature>
<name>A0ABW2VJP8_9ACTN</name>
<keyword evidence="2" id="KW-0472">Membrane</keyword>
<dbReference type="Proteomes" id="UP001596957">
    <property type="component" value="Unassembled WGS sequence"/>
</dbReference>
<reference evidence="4" key="1">
    <citation type="journal article" date="2019" name="Int. J. Syst. Evol. Microbiol.">
        <title>The Global Catalogue of Microorganisms (GCM) 10K type strain sequencing project: providing services to taxonomists for standard genome sequencing and annotation.</title>
        <authorList>
            <consortium name="The Broad Institute Genomics Platform"/>
            <consortium name="The Broad Institute Genome Sequencing Center for Infectious Disease"/>
            <person name="Wu L."/>
            <person name="Ma J."/>
        </authorList>
    </citation>
    <scope>NUCLEOTIDE SEQUENCE [LARGE SCALE GENOMIC DNA]</scope>
    <source>
        <strain evidence="4">CGMCC 4.7198</strain>
    </source>
</reference>
<organism evidence="3 4">
    <name type="scientific">Streptomyces lutosisoli</name>
    <dbReference type="NCBI Taxonomy" id="2665721"/>
    <lineage>
        <taxon>Bacteria</taxon>
        <taxon>Bacillati</taxon>
        <taxon>Actinomycetota</taxon>
        <taxon>Actinomycetes</taxon>
        <taxon>Kitasatosporales</taxon>
        <taxon>Streptomycetaceae</taxon>
        <taxon>Streptomyces</taxon>
    </lineage>
</organism>
<feature type="transmembrane region" description="Helical" evidence="2">
    <location>
        <begin position="51"/>
        <end position="69"/>
    </location>
</feature>
<evidence type="ECO:0000313" key="3">
    <source>
        <dbReference type="EMBL" id="MFD0284014.1"/>
    </source>
</evidence>
<proteinExistence type="predicted"/>
<dbReference type="EMBL" id="JBHTEC010000001">
    <property type="protein sequence ID" value="MFD0284014.1"/>
    <property type="molecule type" value="Genomic_DNA"/>
</dbReference>
<sequence length="220" mass="25320">MNSVDYATAWDHPLTRRAWVGHMAMNIAGLVGWFGTWIGLLAVLVGFLSPGFTFLFVPFLLYSLYRAVLQLRYFPAALRMQCILRTYPWQVLREVPAGLTKRPDVLGRQYGWFELPNPARPEERLPLVFPRHLRTEWWSRRMAPRAKPELKAEIEVVWFAGDPRFIGLIAAPTPNGQAPRRLHVLQQQMGMEGGRSFEDWGATPEDYERGRRVGIHPAQP</sequence>
<feature type="region of interest" description="Disordered" evidence="1">
    <location>
        <begin position="194"/>
        <end position="220"/>
    </location>
</feature>
<gene>
    <name evidence="3" type="ORF">ACFQZP_20490</name>
</gene>
<comment type="caution">
    <text evidence="3">The sequence shown here is derived from an EMBL/GenBank/DDBJ whole genome shotgun (WGS) entry which is preliminary data.</text>
</comment>
<keyword evidence="4" id="KW-1185">Reference proteome</keyword>
<keyword evidence="2" id="KW-1133">Transmembrane helix</keyword>
<evidence type="ECO:0000256" key="1">
    <source>
        <dbReference type="SAM" id="MobiDB-lite"/>
    </source>
</evidence>
<keyword evidence="2" id="KW-0812">Transmembrane</keyword>
<evidence type="ECO:0000256" key="2">
    <source>
        <dbReference type="SAM" id="Phobius"/>
    </source>
</evidence>
<protein>
    <submittedName>
        <fullName evidence="3">Uncharacterized protein</fullName>
    </submittedName>
</protein>
<evidence type="ECO:0000313" key="4">
    <source>
        <dbReference type="Proteomes" id="UP001596957"/>
    </source>
</evidence>
<accession>A0ABW2VJP8</accession>
<dbReference type="RefSeq" id="WP_381255088.1">
    <property type="nucleotide sequence ID" value="NZ_JBHTBI010000012.1"/>
</dbReference>